<dbReference type="RefSeq" id="WP_231449855.1">
    <property type="nucleotide sequence ID" value="NZ_JAJOMB010000038.1"/>
</dbReference>
<proteinExistence type="predicted"/>
<name>A0A9X1NMQ3_9ACTN</name>
<dbReference type="EMBL" id="JAJOMB010000038">
    <property type="protein sequence ID" value="MCD5317003.1"/>
    <property type="molecule type" value="Genomic_DNA"/>
</dbReference>
<keyword evidence="3" id="KW-1185">Reference proteome</keyword>
<evidence type="ECO:0000313" key="2">
    <source>
        <dbReference type="EMBL" id="MCD5317003.1"/>
    </source>
</evidence>
<keyword evidence="1" id="KW-0175">Coiled coil</keyword>
<dbReference type="AlphaFoldDB" id="A0A9X1NMQ3"/>
<evidence type="ECO:0000256" key="1">
    <source>
        <dbReference type="SAM" id="Coils"/>
    </source>
</evidence>
<accession>A0A9X1NMQ3</accession>
<feature type="coiled-coil region" evidence="1">
    <location>
        <begin position="132"/>
        <end position="159"/>
    </location>
</feature>
<dbReference type="Proteomes" id="UP001138997">
    <property type="component" value="Unassembled WGS sequence"/>
</dbReference>
<gene>
    <name evidence="2" type="ORF">LR394_39520</name>
</gene>
<sequence length="410" mass="44136">MSDELERINDGEGLAVVGPPSVVDRLLREAGLLAKSVDLGLSRLGDLLGHGSTVIQGMAEISANSGRYLKIDAETAERIAKFGLIKTDTPGVSWAMIGSPGDIASWIKVQTDVGSLLTNPAVLGGISGMMDQAASQQQLKEIAAALARLDEKVDTILKRQDDAVLSDLIGVGAALDLETRIRNESLKVSDSAWATVSQSLQKVEAGRAIAQSRIHECTERWAKAAGASSIGWSGFGTAKQLTKELEAEEKALRNWLAVLIRCAEMDHKFFLLRLERALAEAPEHVEGCRRAIAEHQTEREAALAENISKSFENVNTARQKANAWMILDRTRSLVVIESANRLAAELDQFCQLLQFTVEERSWETRELGRAARLSAQTVQAAKDYGPIAGALGVAALLVQKTSGDGEGTAT</sequence>
<protein>
    <recommendedName>
        <fullName evidence="4">Alpha-xenorhabdolysin family binary toxin subunit A</fullName>
    </recommendedName>
</protein>
<reference evidence="2" key="1">
    <citation type="submission" date="2021-11" db="EMBL/GenBank/DDBJ databases">
        <title>Streptomyces corallinus and Kineosporia corallina sp. nov., two new coral-derived marine actinobacteria.</title>
        <authorList>
            <person name="Buangrab K."/>
            <person name="Sutthacheep M."/>
            <person name="Yeemin T."/>
            <person name="Harunari E."/>
            <person name="Igarashi Y."/>
            <person name="Sripreechasak P."/>
            <person name="Kanchanasin P."/>
            <person name="Tanasupawat S."/>
            <person name="Phongsopitanun W."/>
        </authorList>
    </citation>
    <scope>NUCLEOTIDE SEQUENCE</scope>
    <source>
        <strain evidence="2">JCM 31032</strain>
    </source>
</reference>
<organism evidence="2 3">
    <name type="scientific">Kineosporia babensis</name>
    <dbReference type="NCBI Taxonomy" id="499548"/>
    <lineage>
        <taxon>Bacteria</taxon>
        <taxon>Bacillati</taxon>
        <taxon>Actinomycetota</taxon>
        <taxon>Actinomycetes</taxon>
        <taxon>Kineosporiales</taxon>
        <taxon>Kineosporiaceae</taxon>
        <taxon>Kineosporia</taxon>
    </lineage>
</organism>
<evidence type="ECO:0008006" key="4">
    <source>
        <dbReference type="Google" id="ProtNLM"/>
    </source>
</evidence>
<evidence type="ECO:0000313" key="3">
    <source>
        <dbReference type="Proteomes" id="UP001138997"/>
    </source>
</evidence>
<comment type="caution">
    <text evidence="2">The sequence shown here is derived from an EMBL/GenBank/DDBJ whole genome shotgun (WGS) entry which is preliminary data.</text>
</comment>